<gene>
    <name evidence="11" type="primary">dcp_3</name>
    <name evidence="11" type="ORF">NCTC10738_04297</name>
</gene>
<comment type="cofactor">
    <cofactor evidence="7">
        <name>Zn(2+)</name>
        <dbReference type="ChEBI" id="CHEBI:29105"/>
    </cofactor>
    <text evidence="7">Binds 1 zinc ion.</text>
</comment>
<dbReference type="EC" id="3.4.15.5" evidence="11"/>
<comment type="similarity">
    <text evidence="1 7">Belongs to the peptidase M3 family.</text>
</comment>
<dbReference type="RefSeq" id="WP_115390507.1">
    <property type="nucleotide sequence ID" value="NZ_JADZHC010000045.1"/>
</dbReference>
<dbReference type="SUPFAM" id="SSF55486">
    <property type="entry name" value="Metalloproteases ('zincins'), catalytic domain"/>
    <property type="match status" value="1"/>
</dbReference>
<dbReference type="PANTHER" id="PTHR43660:SF1">
    <property type="entry name" value="DIPEPTIDYL CARBOXYPEPTIDASE"/>
    <property type="match status" value="1"/>
</dbReference>
<evidence type="ECO:0000256" key="9">
    <source>
        <dbReference type="SAM" id="SignalP"/>
    </source>
</evidence>
<evidence type="ECO:0000313" key="12">
    <source>
        <dbReference type="Proteomes" id="UP000254069"/>
    </source>
</evidence>
<keyword evidence="11" id="KW-0121">Carboxypeptidase</keyword>
<evidence type="ECO:0000256" key="8">
    <source>
        <dbReference type="SAM" id="MobiDB-lite"/>
    </source>
</evidence>
<dbReference type="GO" id="GO:0046872">
    <property type="term" value="F:metal ion binding"/>
    <property type="evidence" value="ECO:0007669"/>
    <property type="project" value="UniProtKB-UniRule"/>
</dbReference>
<dbReference type="GO" id="GO:0008241">
    <property type="term" value="F:peptidyl-dipeptidase activity"/>
    <property type="evidence" value="ECO:0007669"/>
    <property type="project" value="UniProtKB-EC"/>
</dbReference>
<keyword evidence="4 7" id="KW-0378">Hydrolase</keyword>
<dbReference type="Gene3D" id="1.10.1370.10">
    <property type="entry name" value="Neurolysin, domain 3"/>
    <property type="match status" value="1"/>
</dbReference>
<dbReference type="EMBL" id="UGYO01000002">
    <property type="protein sequence ID" value="SUJ10819.1"/>
    <property type="molecule type" value="Genomic_DNA"/>
</dbReference>
<sequence length="721" mass="80167">MRKTLIATAIGAALVLSACAEQQTNETVSNAPAKEASQSMPEAKSTEQTASNVLLSPSPLQYHAPQFDKIKIADYLPAFEAGIKEHNQQIAGIINNSEAASFDNTIVAMEKTGAILNRTSRVFFNLAGLISNDEFQAIQGEIVPKLTEHSDNIFLNPKLFARVEAVYNHKDSLSAQDQRLVDFYYNQFVRAGAKLSEADKTQMRELNGELATLSTEFSHNILKSFKDDVILVTDKAQLKGLSEDEIGALANAAKEAGKEGYLISLVNTTRQPLLSSLEDRGLREKIWQTSANRAMASNGPIVLKQAQLRAEKAKLLGYETWADYVLADQMAGNPDAVFAILDDLAPKAVTKAKAEGKDIQAQIKASGADFELQPWDWAFYAEQVRKAKYDLDESQIKPYFEFNTVLNDGMFYAMQKFYGITMKERKDLPVWQEDVRAWEVFNEDGSSIGLFYLDPYARVGKNGGAWMDEYVTQSFLLDNKPVVYNALNIPKPAEGQPTLMTFDEVTTMFHEFGHGIHGLFSLVKYPSLAGTATPRDFVEFPSQANEDWATDPDVLAHYAKHYKTGEPIPQALLEKVRAAATFNQGYDTVEYLAAALLDMEWHSLKAGEQVADVKSFEAKARAKHGLDYAPVLPRYQSTYFSHVFGGGYSAGYYAYLWTEVFAADAFAHTMAEGGLKRANGDKYRQAILSKGNSEDLMQDYIQFRGQKPTVDALLKRRGLVD</sequence>
<organism evidence="11 12">
    <name type="scientific">Shewanella algae</name>
    <dbReference type="NCBI Taxonomy" id="38313"/>
    <lineage>
        <taxon>Bacteria</taxon>
        <taxon>Pseudomonadati</taxon>
        <taxon>Pseudomonadota</taxon>
        <taxon>Gammaproteobacteria</taxon>
        <taxon>Alteromonadales</taxon>
        <taxon>Shewanellaceae</taxon>
        <taxon>Shewanella</taxon>
    </lineage>
</organism>
<evidence type="ECO:0000256" key="7">
    <source>
        <dbReference type="RuleBase" id="RU003435"/>
    </source>
</evidence>
<dbReference type="InterPro" id="IPR045090">
    <property type="entry name" value="Pept_M3A_M3B"/>
</dbReference>
<evidence type="ECO:0000256" key="3">
    <source>
        <dbReference type="ARBA" id="ARBA00022723"/>
    </source>
</evidence>
<feature type="region of interest" description="Disordered" evidence="8">
    <location>
        <begin position="25"/>
        <end position="49"/>
    </location>
</feature>
<keyword evidence="5 7" id="KW-0862">Zinc</keyword>
<proteinExistence type="inferred from homology"/>
<evidence type="ECO:0000313" key="11">
    <source>
        <dbReference type="EMBL" id="SUJ10819.1"/>
    </source>
</evidence>
<dbReference type="GO" id="GO:0004222">
    <property type="term" value="F:metalloendopeptidase activity"/>
    <property type="evidence" value="ECO:0007669"/>
    <property type="project" value="InterPro"/>
</dbReference>
<dbReference type="CDD" id="cd06456">
    <property type="entry name" value="M3A_DCP"/>
    <property type="match status" value="1"/>
</dbReference>
<feature type="chain" id="PRO_5017011900" evidence="9">
    <location>
        <begin position="21"/>
        <end position="721"/>
    </location>
</feature>
<dbReference type="PANTHER" id="PTHR43660">
    <property type="entry name" value="DIPEPTIDYL CARBOXYPEPTIDASE"/>
    <property type="match status" value="1"/>
</dbReference>
<dbReference type="AlphaFoldDB" id="A0A380C3E9"/>
<dbReference type="Pfam" id="PF01432">
    <property type="entry name" value="Peptidase_M3"/>
    <property type="match status" value="1"/>
</dbReference>
<evidence type="ECO:0000256" key="4">
    <source>
        <dbReference type="ARBA" id="ARBA00022801"/>
    </source>
</evidence>
<dbReference type="GO" id="GO:0004180">
    <property type="term" value="F:carboxypeptidase activity"/>
    <property type="evidence" value="ECO:0007669"/>
    <property type="project" value="UniProtKB-KW"/>
</dbReference>
<evidence type="ECO:0000256" key="6">
    <source>
        <dbReference type="ARBA" id="ARBA00023049"/>
    </source>
</evidence>
<keyword evidence="9" id="KW-0732">Signal</keyword>
<keyword evidence="2 7" id="KW-0645">Protease</keyword>
<dbReference type="InterPro" id="IPR034005">
    <property type="entry name" value="M3A_DCP"/>
</dbReference>
<dbReference type="GO" id="GO:0006508">
    <property type="term" value="P:proteolysis"/>
    <property type="evidence" value="ECO:0007669"/>
    <property type="project" value="UniProtKB-KW"/>
</dbReference>
<dbReference type="GO" id="GO:0005829">
    <property type="term" value="C:cytosol"/>
    <property type="evidence" value="ECO:0007669"/>
    <property type="project" value="TreeGrafter"/>
</dbReference>
<evidence type="ECO:0000256" key="1">
    <source>
        <dbReference type="ARBA" id="ARBA00006040"/>
    </source>
</evidence>
<dbReference type="InterPro" id="IPR001567">
    <property type="entry name" value="Pept_M3A_M3B_dom"/>
</dbReference>
<accession>A0A380C3E9</accession>
<keyword evidence="3 7" id="KW-0479">Metal-binding</keyword>
<evidence type="ECO:0000256" key="2">
    <source>
        <dbReference type="ARBA" id="ARBA00022670"/>
    </source>
</evidence>
<keyword evidence="6 7" id="KW-0482">Metalloprotease</keyword>
<protein>
    <submittedName>
        <fullName evidence="11">Peptidyl-dipeptidase dcp</fullName>
        <ecNumber evidence="11">3.4.15.5</ecNumber>
    </submittedName>
</protein>
<reference evidence="11 12" key="1">
    <citation type="submission" date="2018-06" db="EMBL/GenBank/DDBJ databases">
        <authorList>
            <consortium name="Pathogen Informatics"/>
            <person name="Doyle S."/>
        </authorList>
    </citation>
    <scope>NUCLEOTIDE SEQUENCE [LARGE SCALE GENOMIC DNA]</scope>
    <source>
        <strain evidence="11 12">NCTC10738</strain>
    </source>
</reference>
<dbReference type="FunFam" id="3.40.390.10:FF:000009">
    <property type="entry name" value="Oligopeptidase A"/>
    <property type="match status" value="1"/>
</dbReference>
<dbReference type="PROSITE" id="PS51257">
    <property type="entry name" value="PROKAR_LIPOPROTEIN"/>
    <property type="match status" value="1"/>
</dbReference>
<feature type="domain" description="Peptidase M3A/M3B catalytic" evidence="10">
    <location>
        <begin position="274"/>
        <end position="718"/>
    </location>
</feature>
<evidence type="ECO:0000259" key="10">
    <source>
        <dbReference type="Pfam" id="PF01432"/>
    </source>
</evidence>
<dbReference type="Proteomes" id="UP000254069">
    <property type="component" value="Unassembled WGS sequence"/>
</dbReference>
<evidence type="ECO:0000256" key="5">
    <source>
        <dbReference type="ARBA" id="ARBA00022833"/>
    </source>
</evidence>
<feature type="signal peptide" evidence="9">
    <location>
        <begin position="1"/>
        <end position="20"/>
    </location>
</feature>
<dbReference type="Gene3D" id="3.40.390.10">
    <property type="entry name" value="Collagenase (Catalytic Domain)"/>
    <property type="match status" value="1"/>
</dbReference>
<keyword evidence="12" id="KW-1185">Reference proteome</keyword>
<dbReference type="InterPro" id="IPR024079">
    <property type="entry name" value="MetalloPept_cat_dom_sf"/>
</dbReference>
<name>A0A380C3E9_9GAMM</name>
<dbReference type="InterPro" id="IPR024077">
    <property type="entry name" value="Neurolysin/TOP_dom2"/>
</dbReference>